<feature type="transmembrane region" description="Helical" evidence="6">
    <location>
        <begin position="417"/>
        <end position="436"/>
    </location>
</feature>
<feature type="transmembrane region" description="Helical" evidence="6">
    <location>
        <begin position="298"/>
        <end position="331"/>
    </location>
</feature>
<dbReference type="GO" id="GO:0005886">
    <property type="term" value="C:plasma membrane"/>
    <property type="evidence" value="ECO:0007669"/>
    <property type="project" value="UniProtKB-SubCell"/>
</dbReference>
<evidence type="ECO:0000313" key="8">
    <source>
        <dbReference type="Proteomes" id="UP000001747"/>
    </source>
</evidence>
<comment type="subcellular location">
    <subcellularLocation>
        <location evidence="1">Cell membrane</location>
        <topology evidence="1">Multi-pass membrane protein</topology>
    </subcellularLocation>
</comment>
<dbReference type="GeneID" id="7796955"/>
<dbReference type="EMBL" id="CP001399">
    <property type="protein sequence ID" value="ACP36789.1"/>
    <property type="molecule type" value="Genomic_DNA"/>
</dbReference>
<feature type="transmembrane region" description="Helical" evidence="6">
    <location>
        <begin position="177"/>
        <end position="196"/>
    </location>
</feature>
<accession>C3MMS2</accession>
<dbReference type="PANTHER" id="PTHR42770">
    <property type="entry name" value="AMINO ACID TRANSPORTER-RELATED"/>
    <property type="match status" value="1"/>
</dbReference>
<organism evidence="7 8">
    <name type="scientific">Saccharolobus islandicus (strain L.S.2.15 / Lassen #1)</name>
    <name type="common">Sulfolobus islandicus</name>
    <dbReference type="NCBI Taxonomy" id="429572"/>
    <lineage>
        <taxon>Archaea</taxon>
        <taxon>Thermoproteota</taxon>
        <taxon>Thermoprotei</taxon>
        <taxon>Sulfolobales</taxon>
        <taxon>Sulfolobaceae</taxon>
        <taxon>Saccharolobus</taxon>
    </lineage>
</organism>
<dbReference type="GO" id="GO:0022857">
    <property type="term" value="F:transmembrane transporter activity"/>
    <property type="evidence" value="ECO:0007669"/>
    <property type="project" value="InterPro"/>
</dbReference>
<gene>
    <name evidence="7" type="ordered locus">LS215_2855</name>
</gene>
<evidence type="ECO:0000313" key="7">
    <source>
        <dbReference type="EMBL" id="ACP36789.1"/>
    </source>
</evidence>
<dbReference type="AlphaFoldDB" id="C3MMS2"/>
<dbReference type="OrthoDB" id="43026at2157"/>
<dbReference type="Gene3D" id="1.20.1740.10">
    <property type="entry name" value="Amino acid/polyamine transporter I"/>
    <property type="match status" value="1"/>
</dbReference>
<reference evidence="7 8" key="1">
    <citation type="journal article" date="2009" name="Proc. Natl. Acad. Sci. U.S.A.">
        <title>Biogeography of the Sulfolobus islandicus pan-genome.</title>
        <authorList>
            <person name="Reno M.L."/>
            <person name="Held N.L."/>
            <person name="Fields C.J."/>
            <person name="Burke P.V."/>
            <person name="Whitaker R.J."/>
        </authorList>
    </citation>
    <scope>NUCLEOTIDE SEQUENCE [LARGE SCALE GENOMIC DNA]</scope>
    <source>
        <strain evidence="8">L.S.2.15 / Lassen #1</strain>
    </source>
</reference>
<evidence type="ECO:0000256" key="3">
    <source>
        <dbReference type="ARBA" id="ARBA00022692"/>
    </source>
</evidence>
<evidence type="ECO:0000256" key="1">
    <source>
        <dbReference type="ARBA" id="ARBA00004651"/>
    </source>
</evidence>
<proteinExistence type="predicted"/>
<keyword evidence="2" id="KW-1003">Cell membrane</keyword>
<evidence type="ECO:0000256" key="6">
    <source>
        <dbReference type="SAM" id="Phobius"/>
    </source>
</evidence>
<feature type="transmembrane region" description="Helical" evidence="6">
    <location>
        <begin position="352"/>
        <end position="373"/>
    </location>
</feature>
<keyword evidence="5 6" id="KW-0472">Membrane</keyword>
<dbReference type="PANTHER" id="PTHR42770:SF11">
    <property type="entry name" value="INNER MEMBRANE TRANSPORT PROTEIN YBAT"/>
    <property type="match status" value="1"/>
</dbReference>
<evidence type="ECO:0000256" key="4">
    <source>
        <dbReference type="ARBA" id="ARBA00022989"/>
    </source>
</evidence>
<dbReference type="PIRSF" id="PIRSF006060">
    <property type="entry name" value="AA_transporter"/>
    <property type="match status" value="1"/>
</dbReference>
<dbReference type="Pfam" id="PF13520">
    <property type="entry name" value="AA_permease_2"/>
    <property type="match status" value="1"/>
</dbReference>
<keyword evidence="4 6" id="KW-1133">Transmembrane helix</keyword>
<feature type="transmembrane region" description="Helical" evidence="6">
    <location>
        <begin position="379"/>
        <end position="405"/>
    </location>
</feature>
<sequence length="472" mass="50814">MPTIVYLIKMDESKEKSEKQAEQTGLAKGVARYREVLAQGIASGAPAAATIGTLTGAAAFTYGALPLAVLIALIAILLDATRISIISRYIQSAGGIYTFIERGLGKKIAFVASMSYIIYIFAVIIFVYLIMGLMVPTGLEELGINLPTWIWLPFGLANAAIATFISYMGIKPSLRFTLIMSLAEITTLLATSALIFSKIPPNLETFTLTPIPQPKILNLGLGVSFGILAFTGYETVSVLGEEAQDPKNTISKGVFTAALILGILYLVGSEAFVVGWGVSNMGSYFNYLAPGLILAKQFGGPILAAILTALLINSNIACACGFTNAVTRVMYAMSKDRLLPARLGSIHKKRKTPHIATLFSFIFTVLYFLLAFIFTPENIFIATGITTTFGFLIAIFTVNISMLIVVKKNNALSTGNLILVAIIEAIIGFVFYSQIITSAVNIPVLIGVLTLVLWVIGGYVYLGVRRVLEKIR</sequence>
<evidence type="ECO:0000256" key="2">
    <source>
        <dbReference type="ARBA" id="ARBA00022475"/>
    </source>
</evidence>
<feature type="transmembrane region" description="Helical" evidence="6">
    <location>
        <begin position="150"/>
        <end position="170"/>
    </location>
</feature>
<feature type="transmembrane region" description="Helical" evidence="6">
    <location>
        <begin position="216"/>
        <end position="233"/>
    </location>
</feature>
<protein>
    <submittedName>
        <fullName evidence="7">Amino acid permease-associated region</fullName>
    </submittedName>
</protein>
<feature type="transmembrane region" description="Helical" evidence="6">
    <location>
        <begin position="108"/>
        <end position="130"/>
    </location>
</feature>
<keyword evidence="3 6" id="KW-0812">Transmembrane</keyword>
<dbReference type="InterPro" id="IPR050367">
    <property type="entry name" value="APC_superfamily"/>
</dbReference>
<name>C3MMS2_SACI2</name>
<feature type="transmembrane region" description="Helical" evidence="6">
    <location>
        <begin position="59"/>
        <end position="78"/>
    </location>
</feature>
<evidence type="ECO:0000256" key="5">
    <source>
        <dbReference type="ARBA" id="ARBA00023136"/>
    </source>
</evidence>
<dbReference type="HOGENOM" id="CLU_007946_20_3_2"/>
<dbReference type="Proteomes" id="UP000001747">
    <property type="component" value="Chromosome"/>
</dbReference>
<dbReference type="RefSeq" id="WP_012714636.1">
    <property type="nucleotide sequence ID" value="NC_012589.1"/>
</dbReference>
<feature type="transmembrane region" description="Helical" evidence="6">
    <location>
        <begin position="442"/>
        <end position="462"/>
    </location>
</feature>
<dbReference type="KEGG" id="sis:LS215_2855"/>
<feature type="transmembrane region" description="Helical" evidence="6">
    <location>
        <begin position="254"/>
        <end position="278"/>
    </location>
</feature>
<dbReference type="InterPro" id="IPR002293">
    <property type="entry name" value="AA/rel_permease1"/>
</dbReference>